<keyword evidence="4" id="KW-0732">Signal</keyword>
<accession>A0A7W3U1L7</accession>
<dbReference type="Gene3D" id="3.40.50.1000">
    <property type="entry name" value="HAD superfamily/HAD-like"/>
    <property type="match status" value="1"/>
</dbReference>
<dbReference type="EMBL" id="JACHTE010000001">
    <property type="protein sequence ID" value="MBB1087238.1"/>
    <property type="molecule type" value="Genomic_DNA"/>
</dbReference>
<dbReference type="RefSeq" id="WP_182668011.1">
    <property type="nucleotide sequence ID" value="NZ_JACHTE010000001.1"/>
</dbReference>
<dbReference type="InterPro" id="IPR036412">
    <property type="entry name" value="HAD-like_sf"/>
</dbReference>
<dbReference type="Pfam" id="PF12710">
    <property type="entry name" value="HAD"/>
    <property type="match status" value="1"/>
</dbReference>
<evidence type="ECO:0000256" key="1">
    <source>
        <dbReference type="ARBA" id="ARBA00022723"/>
    </source>
</evidence>
<reference evidence="5 6" key="1">
    <citation type="submission" date="2020-07" db="EMBL/GenBank/DDBJ databases">
        <authorList>
            <person name="Xu S."/>
            <person name="Li A."/>
        </authorList>
    </citation>
    <scope>NUCLEOTIDE SEQUENCE [LARGE SCALE GENOMIC DNA]</scope>
    <source>
        <strain evidence="5 6">SG-8</strain>
    </source>
</reference>
<dbReference type="InterPro" id="IPR050582">
    <property type="entry name" value="HAD-like_SerB"/>
</dbReference>
<evidence type="ECO:0000256" key="4">
    <source>
        <dbReference type="SAM" id="SignalP"/>
    </source>
</evidence>
<keyword evidence="6" id="KW-1185">Reference proteome</keyword>
<dbReference type="GO" id="GO:0016787">
    <property type="term" value="F:hydrolase activity"/>
    <property type="evidence" value="ECO:0007669"/>
    <property type="project" value="UniProtKB-KW"/>
</dbReference>
<dbReference type="Proteomes" id="UP000552587">
    <property type="component" value="Unassembled WGS sequence"/>
</dbReference>
<dbReference type="PANTHER" id="PTHR43344:SF13">
    <property type="entry name" value="PHOSPHATASE RV3661-RELATED"/>
    <property type="match status" value="1"/>
</dbReference>
<protein>
    <submittedName>
        <fullName evidence="5">Haloacid dehalogenase-like hydrolase</fullName>
    </submittedName>
</protein>
<dbReference type="CDD" id="cd01427">
    <property type="entry name" value="HAD_like"/>
    <property type="match status" value="1"/>
</dbReference>
<organism evidence="5 6">
    <name type="scientific">Marilutibacter penaei</name>
    <dbReference type="NCBI Taxonomy" id="2759900"/>
    <lineage>
        <taxon>Bacteria</taxon>
        <taxon>Pseudomonadati</taxon>
        <taxon>Pseudomonadota</taxon>
        <taxon>Gammaproteobacteria</taxon>
        <taxon>Lysobacterales</taxon>
        <taxon>Lysobacteraceae</taxon>
        <taxon>Marilutibacter</taxon>
    </lineage>
</organism>
<feature type="signal peptide" evidence="4">
    <location>
        <begin position="1"/>
        <end position="25"/>
    </location>
</feature>
<gene>
    <name evidence="5" type="ORF">H4F99_01910</name>
</gene>
<feature type="chain" id="PRO_5030910891" evidence="4">
    <location>
        <begin position="26"/>
        <end position="335"/>
    </location>
</feature>
<dbReference type="GO" id="GO:0046872">
    <property type="term" value="F:metal ion binding"/>
    <property type="evidence" value="ECO:0007669"/>
    <property type="project" value="UniProtKB-KW"/>
</dbReference>
<proteinExistence type="predicted"/>
<evidence type="ECO:0000256" key="3">
    <source>
        <dbReference type="ARBA" id="ARBA00022842"/>
    </source>
</evidence>
<dbReference type="PANTHER" id="PTHR43344">
    <property type="entry name" value="PHOSPHOSERINE PHOSPHATASE"/>
    <property type="match status" value="1"/>
</dbReference>
<dbReference type="SUPFAM" id="SSF56784">
    <property type="entry name" value="HAD-like"/>
    <property type="match status" value="1"/>
</dbReference>
<keyword evidence="2 5" id="KW-0378">Hydrolase</keyword>
<evidence type="ECO:0000313" key="5">
    <source>
        <dbReference type="EMBL" id="MBB1087238.1"/>
    </source>
</evidence>
<keyword evidence="1" id="KW-0479">Metal-binding</keyword>
<name>A0A7W3U1L7_9GAMM</name>
<dbReference type="AlphaFoldDB" id="A0A7W3U1L7"/>
<evidence type="ECO:0000313" key="6">
    <source>
        <dbReference type="Proteomes" id="UP000552587"/>
    </source>
</evidence>
<dbReference type="InterPro" id="IPR023214">
    <property type="entry name" value="HAD_sf"/>
</dbReference>
<evidence type="ECO:0000256" key="2">
    <source>
        <dbReference type="ARBA" id="ARBA00022801"/>
    </source>
</evidence>
<sequence>MTLLNASRGMSLATALVLASGVAQAQAPLASWNDGASKQAIVDFVARVSQEGGPDYVHPSERIAVFDNDGTLWSEQPVYVQLAFAMDRVKAMAPEHPEWKDTQPFKAVLENDVAALAASGEKGLMELLAATHAGMSTEEFSAVANQWIRSARHPKTGELYTGMTFQPMLELLQYLRENRFKTFIVSGGGIDFMRPWAYEVYGIPPEQVVGSQIKVSYEVKDGVPTLMREPGIHLNDDKAVKPVGIHYHIGHRPIAAFGNSDGDYQMLEWTTSGPGPRLGMIVHHDDGEREVAYDRGSHIGGLAKGLDDAGAKGWHLISVKDDWSCVFRYACAPGR</sequence>
<comment type="caution">
    <text evidence="5">The sequence shown here is derived from an EMBL/GenBank/DDBJ whole genome shotgun (WGS) entry which is preliminary data.</text>
</comment>
<keyword evidence="3" id="KW-0460">Magnesium</keyword>